<evidence type="ECO:0000313" key="4">
    <source>
        <dbReference type="Proteomes" id="UP000255213"/>
    </source>
</evidence>
<organism evidence="1 3">
    <name type="scientific">Streptococcus acidominimus</name>
    <dbReference type="NCBI Taxonomy" id="1326"/>
    <lineage>
        <taxon>Bacteria</taxon>
        <taxon>Bacillati</taxon>
        <taxon>Bacillota</taxon>
        <taxon>Bacilli</taxon>
        <taxon>Lactobacillales</taxon>
        <taxon>Streptococcaceae</taxon>
        <taxon>Streptococcus</taxon>
    </lineage>
</organism>
<gene>
    <name evidence="1" type="ORF">BU200_08820</name>
    <name evidence="2" type="ORF">NCTC12957_01048</name>
</gene>
<keyword evidence="3" id="KW-1185">Reference proteome</keyword>
<reference evidence="1" key="1">
    <citation type="submission" date="2016-12" db="EMBL/GenBank/DDBJ databases">
        <authorList>
            <person name="Song W.-J."/>
            <person name="Kurnit D.M."/>
        </authorList>
    </citation>
    <scope>NUCLEOTIDE SEQUENCE [LARGE SCALE GENOMIC DNA]</scope>
    <source>
        <strain evidence="1">ATCC 51725</strain>
    </source>
</reference>
<name>A0A1Q8EBK0_STRAI</name>
<dbReference type="AlphaFoldDB" id="A0A1Q8EBK0"/>
<dbReference type="EMBL" id="MSJL01000048">
    <property type="protein sequence ID" value="OLF49161.1"/>
    <property type="molecule type" value="Genomic_DNA"/>
</dbReference>
<dbReference type="EMBL" id="UHEN01000001">
    <property type="protein sequence ID" value="SUN07187.1"/>
    <property type="molecule type" value="Genomic_DNA"/>
</dbReference>
<accession>A0A1Q8EBK0</accession>
<dbReference type="RefSeq" id="WP_075099800.1">
    <property type="nucleotide sequence ID" value="NZ_CAKOCW010000001.1"/>
</dbReference>
<evidence type="ECO:0000313" key="1">
    <source>
        <dbReference type="EMBL" id="OLF49161.1"/>
    </source>
</evidence>
<reference evidence="3" key="2">
    <citation type="submission" date="2016-12" db="EMBL/GenBank/DDBJ databases">
        <authorList>
            <person name="Gulvik C.A."/>
        </authorList>
    </citation>
    <scope>NUCLEOTIDE SEQUENCE [LARGE SCALE GENOMIC DNA]</scope>
    <source>
        <strain evidence="3">ATCC 51725</strain>
    </source>
</reference>
<reference evidence="2 4" key="3">
    <citation type="submission" date="2018-06" db="EMBL/GenBank/DDBJ databases">
        <authorList>
            <consortium name="Pathogen Informatics"/>
            <person name="Doyle S."/>
        </authorList>
    </citation>
    <scope>NUCLEOTIDE SEQUENCE [LARGE SCALE GENOMIC DNA]</scope>
    <source>
        <strain evidence="2 4">NCTC12957</strain>
    </source>
</reference>
<dbReference type="Proteomes" id="UP000255213">
    <property type="component" value="Unassembled WGS sequence"/>
</dbReference>
<evidence type="ECO:0000313" key="3">
    <source>
        <dbReference type="Proteomes" id="UP000186437"/>
    </source>
</evidence>
<sequence length="124" mass="14777">MIEIFPKSLMSMFIAIVIKIHLFHKKKDSKITLYYHPYKTHTPTSYFIIKSPLLTSDQLHLYLQDIRRHSERANIIIIGHPIDYEALFKHHYRVFGIIDTTKNKSLRFIKSQIHFYLDGLYGTL</sequence>
<proteinExistence type="predicted"/>
<protein>
    <submittedName>
        <fullName evidence="1">Uncharacterized protein</fullName>
    </submittedName>
</protein>
<dbReference type="Proteomes" id="UP000186437">
    <property type="component" value="Unassembled WGS sequence"/>
</dbReference>
<evidence type="ECO:0000313" key="2">
    <source>
        <dbReference type="EMBL" id="SUN07187.1"/>
    </source>
</evidence>